<proteinExistence type="predicted"/>
<feature type="compositionally biased region" description="Polar residues" evidence="1">
    <location>
        <begin position="259"/>
        <end position="275"/>
    </location>
</feature>
<evidence type="ECO:0000313" key="4">
    <source>
        <dbReference type="Proteomes" id="UP000053558"/>
    </source>
</evidence>
<sequence>MYKPFALLILASGIAAIPLDAKPAGTTPPTRLPSLEATVPNPSKNFAGIADSIVSSLKRQESNPPPEPASPLSGLPLGDVLGVAEGILGGALKKRDLADLTDGIPDFSVSGGPLPASVDKRQLGGVLGGGLLGGLPAAVDKRQLGGVGGLLGGLPASADKRQLGGVGGGLLGGLPASADKRQLGGASGLVGALPISDVVQTAGALGPLGTVKGLVGDVGTVESLAGAVKRTSLEAGADLPTLPLPVPAGEPLHSRLDEQPSNITNPGPMNTTETTNPAQNAGMPPPPPVMNPSNEGQNQTFPGPQNVTQTAPVNGSYPVPSNATEPMPLDGSVPQNATSPVDASAPQNGTTPADGSGPSPVDGPAPLNTTSPVDGSEPSSQNGTEHAPLNPAVDAAQDGTQQGNPLGSFGDITVAQIIQGIQEGIQAIQALKGASGSL</sequence>
<evidence type="ECO:0000256" key="2">
    <source>
        <dbReference type="SAM" id="SignalP"/>
    </source>
</evidence>
<dbReference type="GeneID" id="19209565"/>
<feature type="region of interest" description="Disordered" evidence="1">
    <location>
        <begin position="20"/>
        <end position="39"/>
    </location>
</feature>
<organism evidence="3 4">
    <name type="scientific">Coniophora puteana (strain RWD-64-598)</name>
    <name type="common">Brown rot fungus</name>
    <dbReference type="NCBI Taxonomy" id="741705"/>
    <lineage>
        <taxon>Eukaryota</taxon>
        <taxon>Fungi</taxon>
        <taxon>Dikarya</taxon>
        <taxon>Basidiomycota</taxon>
        <taxon>Agaricomycotina</taxon>
        <taxon>Agaricomycetes</taxon>
        <taxon>Agaricomycetidae</taxon>
        <taxon>Boletales</taxon>
        <taxon>Coniophorineae</taxon>
        <taxon>Coniophoraceae</taxon>
        <taxon>Coniophora</taxon>
    </lineage>
</organism>
<dbReference type="KEGG" id="cput:CONPUDRAFT_77060"/>
<feature type="signal peptide" evidence="2">
    <location>
        <begin position="1"/>
        <end position="16"/>
    </location>
</feature>
<reference evidence="4" key="1">
    <citation type="journal article" date="2012" name="Science">
        <title>The Paleozoic origin of enzymatic lignin decomposition reconstructed from 31 fungal genomes.</title>
        <authorList>
            <person name="Floudas D."/>
            <person name="Binder M."/>
            <person name="Riley R."/>
            <person name="Barry K."/>
            <person name="Blanchette R.A."/>
            <person name="Henrissat B."/>
            <person name="Martinez A.T."/>
            <person name="Otillar R."/>
            <person name="Spatafora J.W."/>
            <person name="Yadav J.S."/>
            <person name="Aerts A."/>
            <person name="Benoit I."/>
            <person name="Boyd A."/>
            <person name="Carlson A."/>
            <person name="Copeland A."/>
            <person name="Coutinho P.M."/>
            <person name="de Vries R.P."/>
            <person name="Ferreira P."/>
            <person name="Findley K."/>
            <person name="Foster B."/>
            <person name="Gaskell J."/>
            <person name="Glotzer D."/>
            <person name="Gorecki P."/>
            <person name="Heitman J."/>
            <person name="Hesse C."/>
            <person name="Hori C."/>
            <person name="Igarashi K."/>
            <person name="Jurgens J.A."/>
            <person name="Kallen N."/>
            <person name="Kersten P."/>
            <person name="Kohler A."/>
            <person name="Kuees U."/>
            <person name="Kumar T.K.A."/>
            <person name="Kuo A."/>
            <person name="LaButti K."/>
            <person name="Larrondo L.F."/>
            <person name="Lindquist E."/>
            <person name="Ling A."/>
            <person name="Lombard V."/>
            <person name="Lucas S."/>
            <person name="Lundell T."/>
            <person name="Martin R."/>
            <person name="McLaughlin D.J."/>
            <person name="Morgenstern I."/>
            <person name="Morin E."/>
            <person name="Murat C."/>
            <person name="Nagy L.G."/>
            <person name="Nolan M."/>
            <person name="Ohm R.A."/>
            <person name="Patyshakuliyeva A."/>
            <person name="Rokas A."/>
            <person name="Ruiz-Duenas F.J."/>
            <person name="Sabat G."/>
            <person name="Salamov A."/>
            <person name="Samejima M."/>
            <person name="Schmutz J."/>
            <person name="Slot J.C."/>
            <person name="St John F."/>
            <person name="Stenlid J."/>
            <person name="Sun H."/>
            <person name="Sun S."/>
            <person name="Syed K."/>
            <person name="Tsang A."/>
            <person name="Wiebenga A."/>
            <person name="Young D."/>
            <person name="Pisabarro A."/>
            <person name="Eastwood D.C."/>
            <person name="Martin F."/>
            <person name="Cullen D."/>
            <person name="Grigoriev I.V."/>
            <person name="Hibbett D.S."/>
        </authorList>
    </citation>
    <scope>NUCLEOTIDE SEQUENCE [LARGE SCALE GENOMIC DNA]</scope>
    <source>
        <strain evidence="4">RWD-64-598 SS2</strain>
    </source>
</reference>
<dbReference type="RefSeq" id="XP_007774028.1">
    <property type="nucleotide sequence ID" value="XM_007775838.1"/>
</dbReference>
<keyword evidence="2" id="KW-0732">Signal</keyword>
<keyword evidence="4" id="KW-1185">Reference proteome</keyword>
<gene>
    <name evidence="3" type="ORF">CONPUDRAFT_77060</name>
</gene>
<evidence type="ECO:0000256" key="1">
    <source>
        <dbReference type="SAM" id="MobiDB-lite"/>
    </source>
</evidence>
<accession>A0A5M3MAB6</accession>
<feature type="chain" id="PRO_5024452625" evidence="2">
    <location>
        <begin position="17"/>
        <end position="438"/>
    </location>
</feature>
<dbReference type="AlphaFoldDB" id="A0A5M3MAB6"/>
<name>A0A5M3MAB6_CONPW</name>
<feature type="compositionally biased region" description="Polar residues" evidence="1">
    <location>
        <begin position="333"/>
        <end position="353"/>
    </location>
</feature>
<protein>
    <submittedName>
        <fullName evidence="3">Uncharacterized protein</fullName>
    </submittedName>
</protein>
<comment type="caution">
    <text evidence="3">The sequence shown here is derived from an EMBL/GenBank/DDBJ whole genome shotgun (WGS) entry which is preliminary data.</text>
</comment>
<feature type="region of interest" description="Disordered" evidence="1">
    <location>
        <begin position="238"/>
        <end position="409"/>
    </location>
</feature>
<dbReference type="Proteomes" id="UP000053558">
    <property type="component" value="Unassembled WGS sequence"/>
</dbReference>
<evidence type="ECO:0000313" key="3">
    <source>
        <dbReference type="EMBL" id="EIW76047.1"/>
    </source>
</evidence>
<dbReference type="EMBL" id="JH711587">
    <property type="protein sequence ID" value="EIW76047.1"/>
    <property type="molecule type" value="Genomic_DNA"/>
</dbReference>
<feature type="compositionally biased region" description="Polar residues" evidence="1">
    <location>
        <begin position="295"/>
        <end position="324"/>
    </location>
</feature>
<dbReference type="OrthoDB" id="2526946at2759"/>
<feature type="compositionally biased region" description="Polar residues" evidence="1">
    <location>
        <begin position="367"/>
        <end position="384"/>
    </location>
</feature>